<name>A0A2H3P6Y8_9BACT</name>
<dbReference type="RefSeq" id="WP_098061357.1">
    <property type="nucleotide sequence ID" value="NZ_PDEP01000003.1"/>
</dbReference>
<keyword evidence="1" id="KW-0808">Transferase</keyword>
<dbReference type="CDD" id="cd02440">
    <property type="entry name" value="AdoMet_MTases"/>
    <property type="match status" value="1"/>
</dbReference>
<evidence type="ECO:0000313" key="2">
    <source>
        <dbReference type="Proteomes" id="UP000221024"/>
    </source>
</evidence>
<dbReference type="InterPro" id="IPR029063">
    <property type="entry name" value="SAM-dependent_MTases_sf"/>
</dbReference>
<keyword evidence="2" id="KW-1185">Reference proteome</keyword>
<keyword evidence="1" id="KW-0489">Methyltransferase</keyword>
<organism evidence="1 2">
    <name type="scientific">Longimonas halophila</name>
    <dbReference type="NCBI Taxonomy" id="1469170"/>
    <lineage>
        <taxon>Bacteria</taxon>
        <taxon>Pseudomonadati</taxon>
        <taxon>Rhodothermota</taxon>
        <taxon>Rhodothermia</taxon>
        <taxon>Rhodothermales</taxon>
        <taxon>Salisaetaceae</taxon>
        <taxon>Longimonas</taxon>
    </lineage>
</organism>
<proteinExistence type="predicted"/>
<dbReference type="AlphaFoldDB" id="A0A2H3P6Y8"/>
<dbReference type="Proteomes" id="UP000221024">
    <property type="component" value="Unassembled WGS sequence"/>
</dbReference>
<sequence length="203" mass="22274">MSLRQLIFAKGLRRIDAMQHAVYAAHKTRLLGGLRGTVVEIGPGTGLNLAYLNRDVTYVGLEPNRHLHARIRAQMRTHGIGGRVLANPVEAEALPPQCADVVISTLVLCSVPNVAAALASIRRLLRPGGRFVFIEHIAAEDHSWPRLVQDRITPLWHRCLDGCHPNRATDRAIRQAGFQEVAMTHFSVGVPVIRPHCAGYAVA</sequence>
<dbReference type="EMBL" id="PDEP01000003">
    <property type="protein sequence ID" value="PEN08318.1"/>
    <property type="molecule type" value="Genomic_DNA"/>
</dbReference>
<dbReference type="InterPro" id="IPR052356">
    <property type="entry name" value="Thiol_S-MT"/>
</dbReference>
<dbReference type="OrthoDB" id="1493020at2"/>
<comment type="caution">
    <text evidence="1">The sequence shown here is derived from an EMBL/GenBank/DDBJ whole genome shotgun (WGS) entry which is preliminary data.</text>
</comment>
<accession>A0A2H3P6Y8</accession>
<dbReference type="Pfam" id="PF13489">
    <property type="entry name" value="Methyltransf_23"/>
    <property type="match status" value="1"/>
</dbReference>
<dbReference type="PANTHER" id="PTHR45036:SF1">
    <property type="entry name" value="METHYLTRANSFERASE LIKE 7A"/>
    <property type="match status" value="1"/>
</dbReference>
<dbReference type="Gene3D" id="3.40.50.150">
    <property type="entry name" value="Vaccinia Virus protein VP39"/>
    <property type="match status" value="1"/>
</dbReference>
<evidence type="ECO:0000313" key="1">
    <source>
        <dbReference type="EMBL" id="PEN08318.1"/>
    </source>
</evidence>
<gene>
    <name evidence="1" type="ORF">CRI93_04175</name>
</gene>
<reference evidence="1 2" key="1">
    <citation type="submission" date="2017-10" db="EMBL/GenBank/DDBJ databases">
        <title>Draft genome of Longimonas halophila.</title>
        <authorList>
            <person name="Goh K.M."/>
            <person name="Shamsir M.S."/>
            <person name="Lim S.W."/>
        </authorList>
    </citation>
    <scope>NUCLEOTIDE SEQUENCE [LARGE SCALE GENOMIC DNA]</scope>
    <source>
        <strain evidence="1 2">KCTC 42399</strain>
    </source>
</reference>
<dbReference type="GO" id="GO:0032259">
    <property type="term" value="P:methylation"/>
    <property type="evidence" value="ECO:0007669"/>
    <property type="project" value="UniProtKB-KW"/>
</dbReference>
<dbReference type="SUPFAM" id="SSF53335">
    <property type="entry name" value="S-adenosyl-L-methionine-dependent methyltransferases"/>
    <property type="match status" value="1"/>
</dbReference>
<dbReference type="GO" id="GO:0008168">
    <property type="term" value="F:methyltransferase activity"/>
    <property type="evidence" value="ECO:0007669"/>
    <property type="project" value="UniProtKB-KW"/>
</dbReference>
<protein>
    <submittedName>
        <fullName evidence="1">SAM-dependent methyltransferase</fullName>
    </submittedName>
</protein>
<dbReference type="PANTHER" id="PTHR45036">
    <property type="entry name" value="METHYLTRANSFERASE LIKE 7B"/>
    <property type="match status" value="1"/>
</dbReference>